<evidence type="ECO:0000256" key="5">
    <source>
        <dbReference type="ARBA" id="ARBA00023274"/>
    </source>
</evidence>
<dbReference type="GO" id="GO:0019843">
    <property type="term" value="F:rRNA binding"/>
    <property type="evidence" value="ECO:0007669"/>
    <property type="project" value="UniProtKB-UniRule"/>
</dbReference>
<evidence type="ECO:0000313" key="9">
    <source>
        <dbReference type="Proteomes" id="UP000055698"/>
    </source>
</evidence>
<accession>A0A654M5I6</accession>
<keyword evidence="5 7" id="KW-0687">Ribonucleoprotein</keyword>
<keyword evidence="3 7" id="KW-0694">RNA-binding</keyword>
<keyword evidence="4 7" id="KW-0689">Ribosomal protein</keyword>
<dbReference type="NCBIfam" id="TIGR00029">
    <property type="entry name" value="S20"/>
    <property type="match status" value="1"/>
</dbReference>
<organism evidence="8 9">
    <name type="scientific">Candidatus Karelsulcia muelleri</name>
    <dbReference type="NCBI Taxonomy" id="336810"/>
    <lineage>
        <taxon>Bacteria</taxon>
        <taxon>Pseudomonadati</taxon>
        <taxon>Bacteroidota</taxon>
        <taxon>Flavobacteriia</taxon>
        <taxon>Flavobacteriales</taxon>
        <taxon>Candidatus Karelsulcia</taxon>
    </lineage>
</organism>
<dbReference type="GO" id="GO:0005840">
    <property type="term" value="C:ribosome"/>
    <property type="evidence" value="ECO:0007669"/>
    <property type="project" value="UniProtKB-KW"/>
</dbReference>
<name>A0A654M5I6_9FLAO</name>
<dbReference type="Proteomes" id="UP000055698">
    <property type="component" value="Chromosome"/>
</dbReference>
<dbReference type="Pfam" id="PF01649">
    <property type="entry name" value="Ribosomal_S20p"/>
    <property type="match status" value="1"/>
</dbReference>
<evidence type="ECO:0000256" key="1">
    <source>
        <dbReference type="ARBA" id="ARBA00003134"/>
    </source>
</evidence>
<keyword evidence="2 7" id="KW-0699">rRNA-binding</keyword>
<proteinExistence type="inferred from homology"/>
<dbReference type="SUPFAM" id="SSF46992">
    <property type="entry name" value="Ribosomal protein S20"/>
    <property type="match status" value="1"/>
</dbReference>
<reference evidence="9" key="1">
    <citation type="submission" date="2015-11" db="EMBL/GenBank/DDBJ databases">
        <title>Complete genome sequences of the obligate symbionts Candidatus Sulcia muelleri and Candidatus Nasuia deltocephalinicola from the pestiferous leafhopper, Macrosteles quadripunctulatus (Hemiptera: Cicadellidae).</title>
        <authorList>
            <person name="Bennett G.M."/>
            <person name="Abba S."/>
            <person name="Kube M."/>
            <person name="Marzachi C."/>
        </authorList>
    </citation>
    <scope>NUCLEOTIDE SEQUENCE [LARGE SCALE GENOMIC DNA]</scope>
    <source>
        <strain evidence="9">PUNC</strain>
    </source>
</reference>
<protein>
    <recommendedName>
        <fullName evidence="6 7">Small ribosomal subunit protein bS20</fullName>
    </recommendedName>
</protein>
<dbReference type="GO" id="GO:0003735">
    <property type="term" value="F:structural constituent of ribosome"/>
    <property type="evidence" value="ECO:0007669"/>
    <property type="project" value="InterPro"/>
</dbReference>
<reference evidence="8 9" key="2">
    <citation type="journal article" date="2016" name="Genome Announc.">
        <title>Complete Genome Sequences of the Obligate Symbionts 'Candidatus Sulcia muelleri' and 'Ca. Nasuia deltocephalinicola' from the Pestiferous Leafhopper Macrosteles quadripunctulatus (Hemiptera: Cicadellidae).</title>
        <authorList>
            <person name="Bennett G.M."/>
            <person name="Abba S."/>
            <person name="Kube M."/>
            <person name="Marzachi C."/>
        </authorList>
    </citation>
    <scope>NUCLEOTIDE SEQUENCE [LARGE SCALE GENOMIC DNA]</scope>
    <source>
        <strain evidence="8 9">PUNC</strain>
    </source>
</reference>
<dbReference type="GeneID" id="75050254"/>
<dbReference type="HAMAP" id="MF_00500">
    <property type="entry name" value="Ribosomal_bS20"/>
    <property type="match status" value="1"/>
</dbReference>
<dbReference type="AlphaFoldDB" id="A0A654M5I6"/>
<evidence type="ECO:0000256" key="6">
    <source>
        <dbReference type="ARBA" id="ARBA00035136"/>
    </source>
</evidence>
<dbReference type="Gene3D" id="1.20.58.110">
    <property type="entry name" value="Ribosomal protein S20"/>
    <property type="match status" value="1"/>
</dbReference>
<evidence type="ECO:0000256" key="4">
    <source>
        <dbReference type="ARBA" id="ARBA00022980"/>
    </source>
</evidence>
<comment type="function">
    <text evidence="1 7">Binds directly to 16S ribosomal RNA.</text>
</comment>
<dbReference type="InterPro" id="IPR002583">
    <property type="entry name" value="Ribosomal_bS20"/>
</dbReference>
<dbReference type="RefSeq" id="WP_020931698.1">
    <property type="nucleotide sequence ID" value="NZ_CP013212.1"/>
</dbReference>
<dbReference type="GO" id="GO:0006412">
    <property type="term" value="P:translation"/>
    <property type="evidence" value="ECO:0007669"/>
    <property type="project" value="UniProtKB-UniRule"/>
</dbReference>
<evidence type="ECO:0000313" key="8">
    <source>
        <dbReference type="EMBL" id="ALP70171.1"/>
    </source>
</evidence>
<comment type="similarity">
    <text evidence="7">Belongs to the bacterial ribosomal protein bS20 family.</text>
</comment>
<dbReference type="EMBL" id="CP013212">
    <property type="protein sequence ID" value="ALP70171.1"/>
    <property type="molecule type" value="Genomic_DNA"/>
</dbReference>
<dbReference type="GO" id="GO:1990904">
    <property type="term" value="C:ribonucleoprotein complex"/>
    <property type="evidence" value="ECO:0007669"/>
    <property type="project" value="UniProtKB-KW"/>
</dbReference>
<evidence type="ECO:0000256" key="3">
    <source>
        <dbReference type="ARBA" id="ARBA00022884"/>
    </source>
</evidence>
<dbReference type="InterPro" id="IPR036510">
    <property type="entry name" value="Ribosomal_bS20_sf"/>
</dbReference>
<evidence type="ECO:0000256" key="2">
    <source>
        <dbReference type="ARBA" id="ARBA00022730"/>
    </source>
</evidence>
<sequence length="82" mass="9630">MANTKSALKQIRKNHLKRLQNKFFLKSTKTAIKKFKLESKKKKVLNAFPKISSMIDKLVKKKIIHKNKSNRIKSKLVKLIIK</sequence>
<evidence type="ECO:0000256" key="7">
    <source>
        <dbReference type="HAMAP-Rule" id="MF_00500"/>
    </source>
</evidence>
<gene>
    <name evidence="7" type="primary">rpsT</name>
    <name evidence="8" type="ORF">ASU30_107</name>
</gene>